<evidence type="ECO:0000313" key="1">
    <source>
        <dbReference type="EMBL" id="PZV81560.1"/>
    </source>
</evidence>
<dbReference type="OrthoDB" id="826371at2"/>
<sequence>MISFLGLITLFLRLSLSIQGELAQLSDLATLGVHSECISAPSLSLHADPNGFSGNVNLTKKLEKEERVEVEGEGVFTISSSSLLKNLGQTSRMVLHPLYGSKAIFGSRPPLYDFFHSWKIHLS</sequence>
<dbReference type="EMBL" id="QKTX01000010">
    <property type="protein sequence ID" value="PZV81560.1"/>
    <property type="molecule type" value="Genomic_DNA"/>
</dbReference>
<dbReference type="RefSeq" id="WP_111393546.1">
    <property type="nucleotide sequence ID" value="NZ_JBJINY010000077.1"/>
</dbReference>
<keyword evidence="2" id="KW-1185">Reference proteome</keyword>
<name>A0A326RPX5_9BACT</name>
<reference evidence="1 2" key="1">
    <citation type="submission" date="2018-06" db="EMBL/GenBank/DDBJ databases">
        <title>Genomic Encyclopedia of Archaeal and Bacterial Type Strains, Phase II (KMG-II): from individual species to whole genera.</title>
        <authorList>
            <person name="Goeker M."/>
        </authorList>
    </citation>
    <scope>NUCLEOTIDE SEQUENCE [LARGE SCALE GENOMIC DNA]</scope>
    <source>
        <strain evidence="1 2">T4</strain>
    </source>
</reference>
<protein>
    <submittedName>
        <fullName evidence="1">Uncharacterized protein</fullName>
    </submittedName>
</protein>
<dbReference type="Proteomes" id="UP000248917">
    <property type="component" value="Unassembled WGS sequence"/>
</dbReference>
<gene>
    <name evidence="1" type="ORF">CLV31_11092</name>
</gene>
<organism evidence="1 2">
    <name type="scientific">Algoriphagus aquaeductus</name>
    <dbReference type="NCBI Taxonomy" id="475299"/>
    <lineage>
        <taxon>Bacteria</taxon>
        <taxon>Pseudomonadati</taxon>
        <taxon>Bacteroidota</taxon>
        <taxon>Cytophagia</taxon>
        <taxon>Cytophagales</taxon>
        <taxon>Cyclobacteriaceae</taxon>
        <taxon>Algoriphagus</taxon>
    </lineage>
</organism>
<dbReference type="AlphaFoldDB" id="A0A326RPX5"/>
<comment type="caution">
    <text evidence="1">The sequence shown here is derived from an EMBL/GenBank/DDBJ whole genome shotgun (WGS) entry which is preliminary data.</text>
</comment>
<proteinExistence type="predicted"/>
<evidence type="ECO:0000313" key="2">
    <source>
        <dbReference type="Proteomes" id="UP000248917"/>
    </source>
</evidence>
<accession>A0A326RPX5</accession>